<dbReference type="GO" id="GO:0000244">
    <property type="term" value="P:spliceosomal tri-snRNP complex assembly"/>
    <property type="evidence" value="ECO:0007669"/>
    <property type="project" value="TreeGrafter"/>
</dbReference>
<dbReference type="GeneID" id="3790675"/>
<dbReference type="InterPro" id="IPR033647">
    <property type="entry name" value="Aar2_N"/>
</dbReference>
<dbReference type="InterPro" id="IPR033648">
    <property type="entry name" value="AAR2_C"/>
</dbReference>
<dbReference type="EMBL" id="LM993668">
    <property type="protein sequence ID" value="VTZ81370.1"/>
    <property type="molecule type" value="Genomic_DNA"/>
</dbReference>
<sequence length="558" mass="66443">MIETGVSNGNPNDGDNSFLYNDKCSLVLVIDYEGKNEKDVYKSVDKNGESNVINLLDNINYEKENEQMNEELNDGTINEENPELHNQNLTDEKFEEMILSTFKKDNFGKINNSSKKHDSFKESIKLNVGLDYSNFSIDTPYKIIKFITKGSHFLYWSDDVLVGTRNDITKEFKMNEMKKNNCEEMRNSRFVYFDEENKLLVLKYNLKDKNFQYLKEDNSIYKYFFNLHKIDFMDDNLIKYNKDSIMIYPYTYTKIWKSVTSYINDEVINKIEPVNKTFSSSFLEEDKKDKDSGNKSEINFHNQPYMFYSVIPKYPTNMPSKKESKKYEEKEENNEVCNDKNSKKEDGVSEENNGYKNSEIDKHTENTAYFECINIDNKYNKYIPSDLTLINLEKYWILEEIIKQEYTYIYYNDEKKEAFYKYSNKLFYILGEFQFSFILFHIGFNYQSFIQWRNLFELFSNSQILVTKHPDFFEKLLKVVSIHLSYLSDDFFDNKENSFILFGIYNIFDIISNIEDTHENIKSVVDSIDTIIYNKLGLHIPDLSFVYEEYQPTYVNDD</sequence>
<name>A0A077YA55_PLAYE</name>
<evidence type="ECO:0000256" key="2">
    <source>
        <dbReference type="SAM" id="MobiDB-lite"/>
    </source>
</evidence>
<evidence type="ECO:0000313" key="6">
    <source>
        <dbReference type="EMBL" id="VTZ81370.1"/>
    </source>
</evidence>
<proteinExistence type="inferred from homology"/>
<dbReference type="Proteomes" id="UP000072904">
    <property type="component" value="Chromosome 14"/>
</dbReference>
<dbReference type="CDD" id="cd13778">
    <property type="entry name" value="Aar2_C"/>
    <property type="match status" value="1"/>
</dbReference>
<feature type="domain" description="AAR2 N-terminal" evidence="4">
    <location>
        <begin position="126"/>
        <end position="273"/>
    </location>
</feature>
<reference evidence="5" key="2">
    <citation type="submission" date="2014-05" db="EMBL/GenBank/DDBJ databases">
        <authorList>
            <person name="Aslett A.Martin."/>
            <person name="De Silva Nishadi"/>
        </authorList>
    </citation>
    <scope>NUCLEOTIDE SEQUENCE</scope>
    <source>
        <strain evidence="5">YM</strain>
    </source>
</reference>
<feature type="region of interest" description="Disordered" evidence="2">
    <location>
        <begin position="319"/>
        <end position="358"/>
    </location>
</feature>
<dbReference type="InterPro" id="IPR038514">
    <property type="entry name" value="AAR2_C_sf"/>
</dbReference>
<dbReference type="VEuPathDB" id="PlasmoDB:PYYM_1407500"/>
<evidence type="ECO:0000259" key="3">
    <source>
        <dbReference type="Pfam" id="PF05282"/>
    </source>
</evidence>
<evidence type="ECO:0000256" key="1">
    <source>
        <dbReference type="ARBA" id="ARBA00006281"/>
    </source>
</evidence>
<evidence type="ECO:0000313" key="8">
    <source>
        <dbReference type="Proteomes" id="UP000072904"/>
    </source>
</evidence>
<dbReference type="Pfam" id="PF20981">
    <property type="entry name" value="AAR2_1st"/>
    <property type="match status" value="1"/>
</dbReference>
<evidence type="ECO:0000313" key="5">
    <source>
        <dbReference type="EMBL" id="CDU20410.1"/>
    </source>
</evidence>
<gene>
    <name evidence="6" type="ORF">PY17X_1405600</name>
    <name evidence="5" type="ORF">PYYM_1407500</name>
</gene>
<dbReference type="RefSeq" id="XP_022812812.1">
    <property type="nucleotide sequence ID" value="XM_022957414.1"/>
</dbReference>
<evidence type="ECO:0000313" key="7">
    <source>
        <dbReference type="Proteomes" id="UP000072874"/>
    </source>
</evidence>
<dbReference type="CDD" id="cd13777">
    <property type="entry name" value="Aar2_N"/>
    <property type="match status" value="1"/>
</dbReference>
<dbReference type="PANTHER" id="PTHR12689">
    <property type="entry name" value="A1 CISTRON SPLICING FACTOR AAR2-RELATED"/>
    <property type="match status" value="1"/>
</dbReference>
<dbReference type="OMA" id="EFKMNEM"/>
<dbReference type="Gene3D" id="1.25.40.550">
    <property type="entry name" value="Aar2, C-terminal domain-like"/>
    <property type="match status" value="1"/>
</dbReference>
<dbReference type="PANTHER" id="PTHR12689:SF4">
    <property type="entry name" value="PROTEIN AAR2 HOMOLOG"/>
    <property type="match status" value="1"/>
</dbReference>
<comment type="similarity">
    <text evidence="1">Belongs to the AAR2 family.</text>
</comment>
<evidence type="ECO:0000259" key="4">
    <source>
        <dbReference type="Pfam" id="PF20981"/>
    </source>
</evidence>
<reference evidence="7 8" key="1">
    <citation type="journal article" date="2014" name="BMC Biol.">
        <title>A comprehensive evaluation of rodent malaria parasite genomes and gene expression.</title>
        <authorList>
            <person name="Otto T.D."/>
            <person name="Bohme U."/>
            <person name="Jackson A.P."/>
            <person name="Hunt M."/>
            <person name="Franke-Fayard B."/>
            <person name="Hoeijmakers W.A."/>
            <person name="Religa A.A."/>
            <person name="Robertson L."/>
            <person name="Sanders M."/>
            <person name="Ogun S.A."/>
            <person name="Cunningham D."/>
            <person name="Erhart A."/>
            <person name="Billker O."/>
            <person name="Khan S.M."/>
            <person name="Stunnenberg H.G."/>
            <person name="Langhorne J."/>
            <person name="Holder A.A."/>
            <person name="Waters A.P."/>
            <person name="Newbold C.I."/>
            <person name="Pain A."/>
            <person name="Berriman M."/>
            <person name="Janse C.J."/>
        </authorList>
    </citation>
    <scope>NUCLEOTIDE SEQUENCE [LARGE SCALE GENOMIC DNA]</scope>
    <source>
        <strain evidence="6 7">17X</strain>
        <strain evidence="5 8">YM</strain>
    </source>
</reference>
<dbReference type="Proteomes" id="UP000072874">
    <property type="component" value="Chromosome 14"/>
</dbReference>
<feature type="domain" description="AAR2 C-terminal" evidence="3">
    <location>
        <begin position="377"/>
        <end position="539"/>
    </location>
</feature>
<reference evidence="6" key="3">
    <citation type="submission" date="2014-05" db="EMBL/GenBank/DDBJ databases">
        <authorList>
            <person name="Aslett M.A."/>
            <person name="De Silva N."/>
        </authorList>
    </citation>
    <scope>NUCLEOTIDE SEQUENCE</scope>
    <source>
        <strain evidence="6">17X</strain>
    </source>
</reference>
<dbReference type="AlphaFoldDB" id="A0A077YA55"/>
<dbReference type="EMBL" id="LK934642">
    <property type="protein sequence ID" value="CDU20410.1"/>
    <property type="molecule type" value="Genomic_DNA"/>
</dbReference>
<dbReference type="KEGG" id="pyo:PY17X_1405600"/>
<accession>A0A077YA55</accession>
<feature type="compositionally biased region" description="Basic and acidic residues" evidence="2">
    <location>
        <begin position="337"/>
        <end position="347"/>
    </location>
</feature>
<dbReference type="VEuPathDB" id="PlasmoDB:PY00560"/>
<dbReference type="Pfam" id="PF05282">
    <property type="entry name" value="AAR2"/>
    <property type="match status" value="1"/>
</dbReference>
<feature type="compositionally biased region" description="Basic and acidic residues" evidence="2">
    <location>
        <begin position="320"/>
        <end position="329"/>
    </location>
</feature>
<dbReference type="VEuPathDB" id="PlasmoDB:PY17X_1405600"/>
<dbReference type="OrthoDB" id="201752at2759"/>
<organism evidence="5 8">
    <name type="scientific">Plasmodium yoelii</name>
    <dbReference type="NCBI Taxonomy" id="5861"/>
    <lineage>
        <taxon>Eukaryota</taxon>
        <taxon>Sar</taxon>
        <taxon>Alveolata</taxon>
        <taxon>Apicomplexa</taxon>
        <taxon>Aconoidasida</taxon>
        <taxon>Haemosporida</taxon>
        <taxon>Plasmodiidae</taxon>
        <taxon>Plasmodium</taxon>
        <taxon>Plasmodium (Vinckeia)</taxon>
    </lineage>
</organism>
<protein>
    <submittedName>
        <fullName evidence="5">AAR2 protein, putative</fullName>
    </submittedName>
</protein>
<reference evidence="6" key="4">
    <citation type="submission" date="2019-05" db="EMBL/GenBank/DDBJ databases">
        <authorList>
            <consortium name="Pathogen Informatics"/>
        </authorList>
    </citation>
    <scope>NUCLEOTIDE SEQUENCE</scope>
    <source>
        <strain evidence="6">17X</strain>
    </source>
</reference>
<dbReference type="InterPro" id="IPR007946">
    <property type="entry name" value="AAR2"/>
</dbReference>
<dbReference type="VEuPathDB" id="PlasmoDB:Py17XNL_001400908"/>